<keyword evidence="10" id="KW-1185">Reference proteome</keyword>
<evidence type="ECO:0000256" key="5">
    <source>
        <dbReference type="ARBA" id="ARBA00023136"/>
    </source>
</evidence>
<evidence type="ECO:0000313" key="9">
    <source>
        <dbReference type="EMBL" id="MCV9385380.1"/>
    </source>
</evidence>
<accession>A0ABT3CPJ3</accession>
<feature type="transmembrane region" description="Helical" evidence="6">
    <location>
        <begin position="422"/>
        <end position="444"/>
    </location>
</feature>
<dbReference type="EMBL" id="JAOYOD010000001">
    <property type="protein sequence ID" value="MCV9385380.1"/>
    <property type="molecule type" value="Genomic_DNA"/>
</dbReference>
<feature type="transmembrane region" description="Helical" evidence="6">
    <location>
        <begin position="465"/>
        <end position="481"/>
    </location>
</feature>
<gene>
    <name evidence="9" type="primary">ccsA</name>
    <name evidence="9" type="ORF">N7U62_01825</name>
</gene>
<dbReference type="Pfam" id="PF01578">
    <property type="entry name" value="Cytochrom_C_asm"/>
    <property type="match status" value="1"/>
</dbReference>
<dbReference type="InterPro" id="IPR045062">
    <property type="entry name" value="Cyt_c_biogenesis_CcsA/CcmC"/>
</dbReference>
<feature type="transmembrane region" description="Helical" evidence="6">
    <location>
        <begin position="868"/>
        <end position="894"/>
    </location>
</feature>
<reference evidence="9 10" key="1">
    <citation type="submission" date="2022-10" db="EMBL/GenBank/DDBJ databases">
        <title>Comparative genomics and taxonomic characterization of three novel marine species of genus Reichenbachiella exhibiting antioxidant and polysaccharide degradation activities.</title>
        <authorList>
            <person name="Muhammad N."/>
            <person name="Lee Y.-J."/>
            <person name="Ko J."/>
            <person name="Kim S.-G."/>
        </authorList>
    </citation>
    <scope>NUCLEOTIDE SEQUENCE [LARGE SCALE GENOMIC DNA]</scope>
    <source>
        <strain evidence="9 10">ABR2-5</strain>
    </source>
</reference>
<evidence type="ECO:0000256" key="2">
    <source>
        <dbReference type="ARBA" id="ARBA00022692"/>
    </source>
</evidence>
<feature type="transmembrane region" description="Helical" evidence="6">
    <location>
        <begin position="1016"/>
        <end position="1035"/>
    </location>
</feature>
<keyword evidence="2 6" id="KW-0812">Transmembrane</keyword>
<keyword evidence="4 6" id="KW-1133">Transmembrane helix</keyword>
<feature type="transmembrane region" description="Helical" evidence="6">
    <location>
        <begin position="950"/>
        <end position="967"/>
    </location>
</feature>
<evidence type="ECO:0000259" key="8">
    <source>
        <dbReference type="Pfam" id="PF05140"/>
    </source>
</evidence>
<comment type="subcellular location">
    <subcellularLocation>
        <location evidence="1">Membrane</location>
        <topology evidence="1">Multi-pass membrane protein</topology>
    </subcellularLocation>
</comment>
<feature type="transmembrane region" description="Helical" evidence="6">
    <location>
        <begin position="739"/>
        <end position="759"/>
    </location>
</feature>
<dbReference type="RefSeq" id="WP_264136171.1">
    <property type="nucleotide sequence ID" value="NZ_JAOYOD010000001.1"/>
</dbReference>
<evidence type="ECO:0000256" key="4">
    <source>
        <dbReference type="ARBA" id="ARBA00022989"/>
    </source>
</evidence>
<organism evidence="9 10">
    <name type="scientific">Reichenbachiella ulvae</name>
    <dbReference type="NCBI Taxonomy" id="2980104"/>
    <lineage>
        <taxon>Bacteria</taxon>
        <taxon>Pseudomonadati</taxon>
        <taxon>Bacteroidota</taxon>
        <taxon>Cytophagia</taxon>
        <taxon>Cytophagales</taxon>
        <taxon>Reichenbachiellaceae</taxon>
        <taxon>Reichenbachiella</taxon>
    </lineage>
</organism>
<feature type="transmembrane region" description="Helical" evidence="6">
    <location>
        <begin position="806"/>
        <end position="822"/>
    </location>
</feature>
<dbReference type="Pfam" id="PF05140">
    <property type="entry name" value="ResB"/>
    <property type="match status" value="1"/>
</dbReference>
<comment type="caution">
    <text evidence="9">The sequence shown here is derived from an EMBL/GenBank/DDBJ whole genome shotgun (WGS) entry which is preliminary data.</text>
</comment>
<feature type="domain" description="Cytochrome c assembly protein" evidence="7">
    <location>
        <begin position="800"/>
        <end position="1003"/>
    </location>
</feature>
<evidence type="ECO:0000256" key="1">
    <source>
        <dbReference type="ARBA" id="ARBA00004141"/>
    </source>
</evidence>
<protein>
    <submittedName>
        <fullName evidence="9">Cytochrome c biogenesis protein CcsA</fullName>
    </submittedName>
</protein>
<feature type="transmembrane region" description="Helical" evidence="6">
    <location>
        <begin position="79"/>
        <end position="99"/>
    </location>
</feature>
<sequence length="1041" mass="117846">MRSGIFKVLFSNQLTTVLLLVFAIAMAYGTFLENDFGTQAVQTMIYQAWWFELVMALLTLNFIGNIFRYNLLRREKWPILLFHVAFIITLIGAFTTRYFGFEGLMHIREGKATNEIVSQDRFLQVKLSADGYEKEINKPLKLSYFSQPDFNLKLGANDEISIKSEAFVPQAEQKVIASDKGQTVLTVVTAGTQGRENLYLQSGGSILVNNFPITFNNPVKGAVNIMDVDGELKIQSPVELNFMVMATQSGGKLPADTIQDLKLRALYRGQGVSFVVPELFENSSIVYRQSEDQQKAKRLDDLLFVTVTDGQQKHEVLLPAFDGNYSDTQHVQLGAYHLDISYGPKPIELPFSIRLRDFQLERYPGSVSPSSYASEVTVEDGETSFPYRIYMNNVLDYRGYRFFQASYDNDELGTVLSVNSDFWGTNITYIGYTLMGLGMLLTLFGKQSRFQIVNRKLASLNAKKVAGALVLLMASFGTLSAQENQEPAYLQAIRSGMIPAEKAADFGKLLVQDLDGRIKPVNTLTSEFLRKVHGRSSLKLAEDIQLTSDQMFLMMQINPMIWQAVPMIKIDPKKGYEILQTVGKEETKYIAFSDLVDNQGNYLLLDLVEEATRKKPAERSNLDKELINVDERFNVYFQGLTGYFMKIFPLEGDPANTWYHANYEGEAFKGEDSIFVKRILPMYYQGVLKASRDGEWDLVDETLGYIHTFQNVKGSEVIPSENIQKAEMLYNKLRLFNHLFSFFWLTGLALLIVAILLVFYPGNKGIRIAKLVLTGLVLLGSLALTFNLILRWYAAQYPPWSNGYEMIILVSWALMLFGFAFYKKSSFVVPLAALFSGTLLFVAFLDWLNPEITNLVPVLKSYWLKIHVAIIVSSYAPLGLSALLGLLTLVFMIFEKKNNTRVFSSMKELSYISEMSMTIGLFMLTIGTFLGGVWANESWGRYWGWDPKETWALISVIVYAVVLHLRLVPKLNDLYVFSVASVVAFFSIIMTSFGVNYYLAGLHSYAKGDPVPIPQFVYWIVAGVIIISLLANWKYRKNHSQ</sequence>
<feature type="transmembrane region" description="Helical" evidence="6">
    <location>
        <begin position="827"/>
        <end position="848"/>
    </location>
</feature>
<feature type="transmembrane region" description="Helical" evidence="6">
    <location>
        <begin position="45"/>
        <end position="67"/>
    </location>
</feature>
<dbReference type="PANTHER" id="PTHR30071:SF1">
    <property type="entry name" value="CYTOCHROME B_B6 PROTEIN-RELATED"/>
    <property type="match status" value="1"/>
</dbReference>
<evidence type="ECO:0000256" key="3">
    <source>
        <dbReference type="ARBA" id="ARBA00022748"/>
    </source>
</evidence>
<keyword evidence="5 6" id="KW-0472">Membrane</keyword>
<evidence type="ECO:0000313" key="10">
    <source>
        <dbReference type="Proteomes" id="UP001300692"/>
    </source>
</evidence>
<dbReference type="PANTHER" id="PTHR30071">
    <property type="entry name" value="HEME EXPORTER PROTEIN C"/>
    <property type="match status" value="1"/>
</dbReference>
<keyword evidence="3" id="KW-0201">Cytochrome c-type biogenesis</keyword>
<dbReference type="Proteomes" id="UP001300692">
    <property type="component" value="Unassembled WGS sequence"/>
</dbReference>
<feature type="domain" description="ResB-like" evidence="8">
    <location>
        <begin position="339"/>
        <end position="413"/>
    </location>
</feature>
<feature type="transmembrane region" description="Helical" evidence="6">
    <location>
        <begin position="771"/>
        <end position="794"/>
    </location>
</feature>
<feature type="transmembrane region" description="Helical" evidence="6">
    <location>
        <begin position="915"/>
        <end position="935"/>
    </location>
</feature>
<dbReference type="InterPro" id="IPR002541">
    <property type="entry name" value="Cyt_c_assembly"/>
</dbReference>
<evidence type="ECO:0000256" key="6">
    <source>
        <dbReference type="SAM" id="Phobius"/>
    </source>
</evidence>
<proteinExistence type="predicted"/>
<dbReference type="InterPro" id="IPR007816">
    <property type="entry name" value="ResB-like_domain"/>
</dbReference>
<feature type="transmembrane region" description="Helical" evidence="6">
    <location>
        <begin position="974"/>
        <end position="996"/>
    </location>
</feature>
<evidence type="ECO:0000259" key="7">
    <source>
        <dbReference type="Pfam" id="PF01578"/>
    </source>
</evidence>
<name>A0ABT3CPJ3_9BACT</name>